<reference evidence="10 13" key="2">
    <citation type="submission" date="2020-12" db="EMBL/GenBank/DDBJ databases">
        <title>ASc-MMNZ-VFA-070.</title>
        <authorList>
            <person name="Schryvers A."/>
            <person name="Mostafa Nazari M."/>
            <person name="Farshchi Andisi V."/>
            <person name="Timsit E."/>
            <person name="Walter Morck D."/>
        </authorList>
    </citation>
    <scope>NUCLEOTIDE SEQUENCE [LARGE SCALE GENOMIC DNA]</scope>
    <source>
        <strain evidence="10 13">ASc-MMNZ-VFA-070</strain>
    </source>
</reference>
<gene>
    <name evidence="8 10" type="primary">ftsL</name>
    <name evidence="11" type="ORF">E2R48_03795</name>
    <name evidence="10" type="ORF">JFL49_08275</name>
</gene>
<dbReference type="GO" id="GO:0005886">
    <property type="term" value="C:plasma membrane"/>
    <property type="evidence" value="ECO:0007669"/>
    <property type="project" value="UniProtKB-SubCell"/>
</dbReference>
<dbReference type="GO" id="GO:0043093">
    <property type="term" value="P:FtsZ-dependent cytokinesis"/>
    <property type="evidence" value="ECO:0007669"/>
    <property type="project" value="UniProtKB-UniRule"/>
</dbReference>
<reference evidence="11 12" key="1">
    <citation type="submission" date="2019-03" db="EMBL/GenBank/DDBJ databases">
        <title>Horizontal Gene Transfer Machinery in Histophilus somni.</title>
        <authorList>
            <person name="Mostafa Nazari M."/>
            <person name="Liljebjelke K."/>
        </authorList>
    </citation>
    <scope>NUCLEOTIDE SEQUENCE [LARGE SCALE GENOMIC DNA]</scope>
    <source>
        <strain evidence="11 12">UOC-EPH-KLM-04</strain>
    </source>
</reference>
<evidence type="ECO:0000256" key="3">
    <source>
        <dbReference type="ARBA" id="ARBA00022618"/>
    </source>
</evidence>
<keyword evidence="3 8" id="KW-0132">Cell division</keyword>
<proteinExistence type="inferred from homology"/>
<evidence type="ECO:0000256" key="2">
    <source>
        <dbReference type="ARBA" id="ARBA00022475"/>
    </source>
</evidence>
<name>A0A9Q6Z0B2_HISSO</name>
<evidence type="ECO:0000313" key="10">
    <source>
        <dbReference type="EMBL" id="QQF82047.1"/>
    </source>
</evidence>
<evidence type="ECO:0000256" key="9">
    <source>
        <dbReference type="NCBIfam" id="TIGR02209"/>
    </source>
</evidence>
<comment type="function">
    <text evidence="8">Essential cell division protein. May link together the upstream cell division proteins, which are predominantly cytoplasmic, with the downstream cell division proteins, which are predominantly periplasmic.</text>
</comment>
<dbReference type="PANTHER" id="PTHR37479:SF1">
    <property type="entry name" value="CELL DIVISION PROTEIN FTSL"/>
    <property type="match status" value="1"/>
</dbReference>
<dbReference type="Proteomes" id="UP000297565">
    <property type="component" value="Unassembled WGS sequence"/>
</dbReference>
<keyword evidence="5 8" id="KW-1133">Transmembrane helix</keyword>
<keyword evidence="2 8" id="KW-1003">Cell membrane</keyword>
<dbReference type="OrthoDB" id="5689740at2"/>
<feature type="transmembrane region" description="Helical" evidence="8">
    <location>
        <begin position="24"/>
        <end position="43"/>
    </location>
</feature>
<keyword evidence="13" id="KW-1185">Reference proteome</keyword>
<keyword evidence="8" id="KW-0997">Cell inner membrane</keyword>
<accession>A0A9Q6Z0B2</accession>
<dbReference type="EMBL" id="SNRV01000005">
    <property type="protein sequence ID" value="TEW30447.1"/>
    <property type="molecule type" value="Genomic_DNA"/>
</dbReference>
<dbReference type="RefSeq" id="WP_011608507.1">
    <property type="nucleotide sequence ID" value="NZ_CP018802.1"/>
</dbReference>
<organism evidence="10 13">
    <name type="scientific">Histophilus somni</name>
    <name type="common">Haemophilus somnus</name>
    <dbReference type="NCBI Taxonomy" id="731"/>
    <lineage>
        <taxon>Bacteria</taxon>
        <taxon>Pseudomonadati</taxon>
        <taxon>Pseudomonadota</taxon>
        <taxon>Gammaproteobacteria</taxon>
        <taxon>Pasteurellales</taxon>
        <taxon>Pasteurellaceae</taxon>
        <taxon>Histophilus</taxon>
    </lineage>
</organism>
<evidence type="ECO:0000256" key="5">
    <source>
        <dbReference type="ARBA" id="ARBA00022989"/>
    </source>
</evidence>
<dbReference type="Proteomes" id="UP000595373">
    <property type="component" value="Chromosome"/>
</dbReference>
<evidence type="ECO:0000256" key="8">
    <source>
        <dbReference type="HAMAP-Rule" id="MF_00910"/>
    </source>
</evidence>
<keyword evidence="6 8" id="KW-0472">Membrane</keyword>
<sequence length="106" mass="12236">MVRDFERYPLYKVIFEDLVSANKLLIVLTILVVLSALSTVWITHQTRILVAKKSNLVVENQSLEQEYLNLRLEEKAHSLHSDIESFATQKLKMKSVPAEQEVVIIE</sequence>
<evidence type="ECO:0000256" key="4">
    <source>
        <dbReference type="ARBA" id="ARBA00022692"/>
    </source>
</evidence>
<evidence type="ECO:0000256" key="7">
    <source>
        <dbReference type="ARBA" id="ARBA00023306"/>
    </source>
</evidence>
<dbReference type="EMBL" id="CP066558">
    <property type="protein sequence ID" value="QQF82047.1"/>
    <property type="molecule type" value="Genomic_DNA"/>
</dbReference>
<evidence type="ECO:0000256" key="1">
    <source>
        <dbReference type="ARBA" id="ARBA00004401"/>
    </source>
</evidence>
<comment type="similarity">
    <text evidence="8">Belongs to the FtsL family.</text>
</comment>
<comment type="subcellular location">
    <subcellularLocation>
        <location evidence="8">Cell inner membrane</location>
        <topology evidence="8">Single-pass type II membrane protein</topology>
    </subcellularLocation>
    <subcellularLocation>
        <location evidence="1">Cell membrane</location>
        <topology evidence="1">Single-pass type II membrane protein</topology>
    </subcellularLocation>
    <text evidence="8">Localizes to the division septum where it forms a ring structure.</text>
</comment>
<evidence type="ECO:0000256" key="6">
    <source>
        <dbReference type="ARBA" id="ARBA00023136"/>
    </source>
</evidence>
<dbReference type="AlphaFoldDB" id="A0A9Q6Z0B2"/>
<dbReference type="InterPro" id="IPR011922">
    <property type="entry name" value="Cell_div_FtsL"/>
</dbReference>
<protein>
    <recommendedName>
        <fullName evidence="8 9">Cell division protein FtsL</fullName>
    </recommendedName>
</protein>
<dbReference type="HAMAP" id="MF_00910">
    <property type="entry name" value="FtsL"/>
    <property type="match status" value="1"/>
</dbReference>
<evidence type="ECO:0000313" key="11">
    <source>
        <dbReference type="EMBL" id="TEW30447.1"/>
    </source>
</evidence>
<dbReference type="Pfam" id="PF04999">
    <property type="entry name" value="FtsL"/>
    <property type="match status" value="1"/>
</dbReference>
<keyword evidence="7 8" id="KW-0131">Cell cycle</keyword>
<dbReference type="GO" id="GO:0032153">
    <property type="term" value="C:cell division site"/>
    <property type="evidence" value="ECO:0007669"/>
    <property type="project" value="UniProtKB-UniRule"/>
</dbReference>
<evidence type="ECO:0000313" key="12">
    <source>
        <dbReference type="Proteomes" id="UP000297565"/>
    </source>
</evidence>
<keyword evidence="4 8" id="KW-0812">Transmembrane</keyword>
<dbReference type="NCBIfam" id="TIGR02209">
    <property type="entry name" value="ftsL_broad"/>
    <property type="match status" value="1"/>
</dbReference>
<comment type="subunit">
    <text evidence="8">Part of a complex composed of FtsB, FtsL and FtsQ.</text>
</comment>
<evidence type="ECO:0000313" key="13">
    <source>
        <dbReference type="Proteomes" id="UP000595373"/>
    </source>
</evidence>
<dbReference type="PANTHER" id="PTHR37479">
    <property type="entry name" value="CELL DIVISION PROTEIN FTSL"/>
    <property type="match status" value="1"/>
</dbReference>